<dbReference type="EMBL" id="LKAJ02000001">
    <property type="protein sequence ID" value="MCS5710744.1"/>
    <property type="molecule type" value="Genomic_DNA"/>
</dbReference>
<evidence type="ECO:0000313" key="4">
    <source>
        <dbReference type="Proteomes" id="UP000051497"/>
    </source>
</evidence>
<dbReference type="STRING" id="295108.HT99x_02154"/>
<evidence type="ECO:0000313" key="3">
    <source>
        <dbReference type="EMBL" id="MCS5710744.1"/>
    </source>
</evidence>
<dbReference type="RefSeq" id="WP_075066780.1">
    <property type="nucleotide sequence ID" value="NZ_LKAJ02000001.1"/>
</dbReference>
<keyword evidence="1" id="KW-0472">Membrane</keyword>
<reference evidence="3" key="2">
    <citation type="journal article" date="2016" name="Genome Announc.">
        <title>Draft Genome Sequences of Two Novel Amoeba-Resistant Intranuclear Bacteria, 'Candidatus Berkiella cookevillensis' and 'Candidatus Berkiella aquae'.</title>
        <authorList>
            <person name="Mehari Y.T."/>
            <person name="Arivett B.A."/>
            <person name="Farone A.L."/>
            <person name="Gunderson J.H."/>
            <person name="Farone M.B."/>
        </authorList>
    </citation>
    <scope>NUCLEOTIDE SEQUENCE</scope>
    <source>
        <strain evidence="3">HT99</strain>
    </source>
</reference>
<comment type="caution">
    <text evidence="2">The sequence shown here is derived from an EMBL/GenBank/DDBJ whole genome shotgun (WGS) entry which is preliminary data.</text>
</comment>
<keyword evidence="1" id="KW-0812">Transmembrane</keyword>
<evidence type="ECO:0000313" key="2">
    <source>
        <dbReference type="EMBL" id="KRG20667.1"/>
    </source>
</evidence>
<sequence length="104" mass="10892">MRELTSNELAAVNGGHDGAHEHSYQSEFWNSFLHSSGFAAGIFWSPFMPFIMGTAAVLGAFGSAVGYLFSGVANGASYIAQSTYSAVTTKTTPAVTSFSPVESV</sequence>
<name>A0A0Q9YJ47_9GAMM</name>
<reference evidence="2" key="1">
    <citation type="submission" date="2015-09" db="EMBL/GenBank/DDBJ databases">
        <title>Draft Genome Sequences of Two Novel Amoeba-resistant Intranuclear Bacteria, Candidatus Berkiella cookevillensis and Candidatus Berkiella aquae.</title>
        <authorList>
            <person name="Mehari Y.T."/>
            <person name="Arivett B.A."/>
            <person name="Farone A.L."/>
            <person name="Gunderson J.H."/>
            <person name="Farone M.B."/>
        </authorList>
    </citation>
    <scope>NUCLEOTIDE SEQUENCE [LARGE SCALE GENOMIC DNA]</scope>
    <source>
        <strain evidence="2">HT99</strain>
    </source>
</reference>
<proteinExistence type="predicted"/>
<protein>
    <submittedName>
        <fullName evidence="2">Uncharacterized protein</fullName>
    </submittedName>
</protein>
<gene>
    <name evidence="3" type="ORF">HT99x_004830</name>
    <name evidence="2" type="ORF">HT99x_02154</name>
</gene>
<dbReference type="EMBL" id="LKAJ01000009">
    <property type="protein sequence ID" value="KRG20667.1"/>
    <property type="molecule type" value="Genomic_DNA"/>
</dbReference>
<reference evidence="3" key="3">
    <citation type="submission" date="2021-06" db="EMBL/GenBank/DDBJ databases">
        <title>Genomic Description and Analysis of Intracellular Bacteria, Candidatus Berkiella cookevillensis and Candidatus Berkiella aquae.</title>
        <authorList>
            <person name="Kidane D.T."/>
            <person name="Mehari Y.T."/>
            <person name="Rice F.C."/>
            <person name="Arivett B.A."/>
            <person name="Farone A.L."/>
            <person name="Berk S.G."/>
            <person name="Farone M.B."/>
        </authorList>
    </citation>
    <scope>NUCLEOTIDE SEQUENCE</scope>
    <source>
        <strain evidence="3">HT99</strain>
    </source>
</reference>
<dbReference type="AlphaFoldDB" id="A0A0Q9YJ47"/>
<dbReference type="Proteomes" id="UP000051497">
    <property type="component" value="Unassembled WGS sequence"/>
</dbReference>
<feature type="transmembrane region" description="Helical" evidence="1">
    <location>
        <begin position="47"/>
        <end position="69"/>
    </location>
</feature>
<organism evidence="2">
    <name type="scientific">Candidatus Berkiella aquae</name>
    <dbReference type="NCBI Taxonomy" id="295108"/>
    <lineage>
        <taxon>Bacteria</taxon>
        <taxon>Pseudomonadati</taxon>
        <taxon>Pseudomonadota</taxon>
        <taxon>Gammaproteobacteria</taxon>
        <taxon>Candidatus Berkiellales</taxon>
        <taxon>Candidatus Berkiellaceae</taxon>
        <taxon>Candidatus Berkiella</taxon>
    </lineage>
</organism>
<keyword evidence="1" id="KW-1133">Transmembrane helix</keyword>
<keyword evidence="4" id="KW-1185">Reference proteome</keyword>
<evidence type="ECO:0000256" key="1">
    <source>
        <dbReference type="SAM" id="Phobius"/>
    </source>
</evidence>
<accession>A0A0Q9YJ47</accession>